<dbReference type="SUPFAM" id="SSF50156">
    <property type="entry name" value="PDZ domain-like"/>
    <property type="match status" value="1"/>
</dbReference>
<feature type="domain" description="Peptidase M61 catalytic" evidence="1">
    <location>
        <begin position="283"/>
        <end position="399"/>
    </location>
</feature>
<dbReference type="Pfam" id="PF13180">
    <property type="entry name" value="PDZ_2"/>
    <property type="match status" value="1"/>
</dbReference>
<dbReference type="Pfam" id="PF17899">
    <property type="entry name" value="Peptidase_M61_N"/>
    <property type="match status" value="1"/>
</dbReference>
<keyword evidence="5" id="KW-1185">Reference proteome</keyword>
<proteinExistence type="predicted"/>
<dbReference type="SUPFAM" id="SSF55486">
    <property type="entry name" value="Metalloproteases ('zincins'), catalytic domain"/>
    <property type="match status" value="1"/>
</dbReference>
<dbReference type="InterPro" id="IPR024191">
    <property type="entry name" value="Peptidase_M61"/>
</dbReference>
<evidence type="ECO:0000313" key="5">
    <source>
        <dbReference type="Proteomes" id="UP000762110"/>
    </source>
</evidence>
<dbReference type="InterPro" id="IPR007963">
    <property type="entry name" value="Peptidase_M61_catalytic"/>
</dbReference>
<accession>A0ABX2DEE8</accession>
<gene>
    <name evidence="4" type="ORF">HQN85_12040</name>
</gene>
<evidence type="ECO:0000259" key="3">
    <source>
        <dbReference type="Pfam" id="PF17899"/>
    </source>
</evidence>
<organism evidence="4 5">
    <name type="scientific">Pedobacter boryungensis</name>
    <dbReference type="NCBI Taxonomy" id="869962"/>
    <lineage>
        <taxon>Bacteria</taxon>
        <taxon>Pseudomonadati</taxon>
        <taxon>Bacteroidota</taxon>
        <taxon>Sphingobacteriia</taxon>
        <taxon>Sphingobacteriales</taxon>
        <taxon>Sphingobacteriaceae</taxon>
        <taxon>Pedobacter</taxon>
    </lineage>
</organism>
<dbReference type="Gene3D" id="1.10.390.10">
    <property type="entry name" value="Neutral Protease Domain 2"/>
    <property type="match status" value="1"/>
</dbReference>
<evidence type="ECO:0000313" key="4">
    <source>
        <dbReference type="EMBL" id="NQX32462.1"/>
    </source>
</evidence>
<dbReference type="Gene3D" id="2.60.40.3650">
    <property type="match status" value="1"/>
</dbReference>
<dbReference type="Gene3D" id="2.30.42.10">
    <property type="match status" value="1"/>
</dbReference>
<dbReference type="EMBL" id="JABMKV010000002">
    <property type="protein sequence ID" value="NQX32462.1"/>
    <property type="molecule type" value="Genomic_DNA"/>
</dbReference>
<dbReference type="Pfam" id="PF05299">
    <property type="entry name" value="Peptidase_M61"/>
    <property type="match status" value="1"/>
</dbReference>
<dbReference type="InterPro" id="IPR040756">
    <property type="entry name" value="Peptidase_M61_N"/>
</dbReference>
<dbReference type="InterPro" id="IPR001478">
    <property type="entry name" value="PDZ"/>
</dbReference>
<dbReference type="PIRSF" id="PIRSF016493">
    <property type="entry name" value="Glycyl_aminpptds"/>
    <property type="match status" value="1"/>
</dbReference>
<evidence type="ECO:0000259" key="1">
    <source>
        <dbReference type="Pfam" id="PF05299"/>
    </source>
</evidence>
<reference evidence="4 5" key="1">
    <citation type="submission" date="2020-05" db="EMBL/GenBank/DDBJ databases">
        <title>Description of Pedobacter foliorum sp. nov.</title>
        <authorList>
            <person name="Qi S."/>
            <person name="Carlier A."/>
            <person name="Cnockaert M."/>
            <person name="Vandamme P."/>
        </authorList>
    </citation>
    <scope>NUCLEOTIDE SEQUENCE [LARGE SCALE GENOMIC DNA]</scope>
    <source>
        <strain evidence="4 5">LMG 31300</strain>
    </source>
</reference>
<protein>
    <submittedName>
        <fullName evidence="4">M61 family metallopeptidase</fullName>
    </submittedName>
</protein>
<dbReference type="RefSeq" id="WP_173272465.1">
    <property type="nucleotide sequence ID" value="NZ_JABMKV010000002.1"/>
</dbReference>
<name>A0ABX2DEE8_9SPHI</name>
<feature type="domain" description="PDZ" evidence="2">
    <location>
        <begin position="492"/>
        <end position="567"/>
    </location>
</feature>
<dbReference type="Proteomes" id="UP000762110">
    <property type="component" value="Unassembled WGS sequence"/>
</dbReference>
<dbReference type="InterPro" id="IPR027268">
    <property type="entry name" value="Peptidase_M4/M1_CTD_sf"/>
</dbReference>
<feature type="domain" description="Peptidase M61 N-terminal" evidence="3">
    <location>
        <begin position="30"/>
        <end position="193"/>
    </location>
</feature>
<sequence>MKISFLYILFLGLIVFNIDNIKAQQKTFINYTVSMENPEQHKFQVSMETTITETSDFVMPIWTPGYYQKMNFAQYVSDFDVRDKAGSAVTWKKRDENTWTISADKQTLVTITYNVKATRAFVASSYLGIDRGYIIPGALFLYPEGKINEASKVQIKPINNWTVATGLLKLKDKPFTYYASDYDILYDSPLLVGPLESLPSFTVKGIPHYFVGYKMGDFDKEKFIADVKKIVESASDLIGHIPYQDYTFIAIGPGQGGIEHLNSTTISFDGGGLTTADGRNKLYNFIAHEYFHHYNVKRIRPIELGPFDYKKGSRTNMLWVSEGLSVYYEYLVVKRAGLMTEGQLYDNFKNNIIAFENKPGRHFQSLIQASYNTWSDGPFGRNEDEINRTISYYDKGPVVGMLLDFKIRNATNNQKSLDDVMRKMYTKYYQQLKRGFTEAEFRTETEKIAGTDLTELFEYTTTTKELDYQKYLNYAGLNIDTVTRVLPTSYTGIKTRMRNDSLVVSNVDYESPAWIAGIRNRDVILTLGQTAVNVQSILDIEKNKKANEIITFNILQGGVKKEVNLKLENKLNKSFTISRKENLTELQRRILESWLTKN</sequence>
<comment type="caution">
    <text evidence="4">The sequence shown here is derived from an EMBL/GenBank/DDBJ whole genome shotgun (WGS) entry which is preliminary data.</text>
</comment>
<evidence type="ECO:0000259" key="2">
    <source>
        <dbReference type="Pfam" id="PF13180"/>
    </source>
</evidence>
<dbReference type="InterPro" id="IPR036034">
    <property type="entry name" value="PDZ_sf"/>
</dbReference>